<keyword evidence="1" id="KW-0456">Lyase</keyword>
<dbReference type="InterPro" id="IPR029068">
    <property type="entry name" value="Glyas_Bleomycin-R_OHBP_Dase"/>
</dbReference>
<name>A0A377R353_9NEIS</name>
<keyword evidence="2" id="KW-1185">Reference proteome</keyword>
<dbReference type="RefSeq" id="WP_425311260.1">
    <property type="nucleotide sequence ID" value="NZ_CP091516.1"/>
</dbReference>
<dbReference type="AlphaFoldDB" id="A0A377R353"/>
<sequence>MADNPVGWFGIHAQEMARAKAFYENVFGLPL</sequence>
<evidence type="ECO:0000313" key="1">
    <source>
        <dbReference type="EMBL" id="STR03217.1"/>
    </source>
</evidence>
<reference evidence="1 2" key="1">
    <citation type="submission" date="2018-06" db="EMBL/GenBank/DDBJ databases">
        <authorList>
            <consortium name="Pathogen Informatics"/>
            <person name="Doyle S."/>
        </authorList>
    </citation>
    <scope>NUCLEOTIDE SEQUENCE [LARGE SCALE GENOMIC DNA]</scope>
    <source>
        <strain evidence="1 2">NCTC13336</strain>
    </source>
</reference>
<protein>
    <submittedName>
        <fullName evidence="1">Predicted enzyme related to lactoylglutathione lyase</fullName>
    </submittedName>
</protein>
<dbReference type="Proteomes" id="UP000254293">
    <property type="component" value="Unassembled WGS sequence"/>
</dbReference>
<gene>
    <name evidence="1" type="ORF">NCTC13336_02133</name>
</gene>
<evidence type="ECO:0000313" key="2">
    <source>
        <dbReference type="Proteomes" id="UP000254293"/>
    </source>
</evidence>
<dbReference type="SUPFAM" id="SSF54593">
    <property type="entry name" value="Glyoxalase/Bleomycin resistance protein/Dihydroxybiphenyl dioxygenase"/>
    <property type="match status" value="1"/>
</dbReference>
<proteinExistence type="predicted"/>
<dbReference type="EMBL" id="UGJJ01000003">
    <property type="protein sequence ID" value="STR03217.1"/>
    <property type="molecule type" value="Genomic_DNA"/>
</dbReference>
<organism evidence="1 2">
    <name type="scientific">Kingella potus</name>
    <dbReference type="NCBI Taxonomy" id="265175"/>
    <lineage>
        <taxon>Bacteria</taxon>
        <taxon>Pseudomonadati</taxon>
        <taxon>Pseudomonadota</taxon>
        <taxon>Betaproteobacteria</taxon>
        <taxon>Neisseriales</taxon>
        <taxon>Neisseriaceae</taxon>
        <taxon>Kingella</taxon>
    </lineage>
</organism>
<dbReference type="GO" id="GO:0016829">
    <property type="term" value="F:lyase activity"/>
    <property type="evidence" value="ECO:0007669"/>
    <property type="project" value="UniProtKB-KW"/>
</dbReference>
<accession>A0A377R353</accession>